<proteinExistence type="inferred from homology"/>
<dbReference type="Gene3D" id="2.170.190.11">
    <property type="entry name" value="Molybdopterin biosynthesis moea protein, domain 3"/>
    <property type="match status" value="1"/>
</dbReference>
<dbReference type="InterPro" id="IPR008284">
    <property type="entry name" value="MoCF_biosynth_CS"/>
</dbReference>
<feature type="domain" description="MoaB/Mog" evidence="6">
    <location>
        <begin position="11"/>
        <end position="162"/>
    </location>
</feature>
<dbReference type="GO" id="GO:0005829">
    <property type="term" value="C:cytosol"/>
    <property type="evidence" value="ECO:0007669"/>
    <property type="project" value="TreeGrafter"/>
</dbReference>
<dbReference type="Gene3D" id="3.40.980.10">
    <property type="entry name" value="MoaB/Mog-like domain"/>
    <property type="match status" value="3"/>
</dbReference>
<dbReference type="SUPFAM" id="SSF63867">
    <property type="entry name" value="MoeA C-terminal domain-like"/>
    <property type="match status" value="1"/>
</dbReference>
<accession>A0A8H8CJI1</accession>
<dbReference type="PANTHER" id="PTHR10192:SF5">
    <property type="entry name" value="GEPHYRIN"/>
    <property type="match status" value="1"/>
</dbReference>
<feature type="region of interest" description="Disordered" evidence="5">
    <location>
        <begin position="640"/>
        <end position="682"/>
    </location>
</feature>
<dbReference type="SMART" id="SM00852">
    <property type="entry name" value="MoCF_biosynth"/>
    <property type="match status" value="2"/>
</dbReference>
<dbReference type="InterPro" id="IPR038987">
    <property type="entry name" value="MoeA-like"/>
</dbReference>
<dbReference type="CDD" id="cd00886">
    <property type="entry name" value="MogA_MoaB"/>
    <property type="match status" value="1"/>
</dbReference>
<dbReference type="InterPro" id="IPR005110">
    <property type="entry name" value="MoeA_linker/N"/>
</dbReference>
<feature type="compositionally biased region" description="Acidic residues" evidence="5">
    <location>
        <begin position="640"/>
        <end position="658"/>
    </location>
</feature>
<dbReference type="AlphaFoldDB" id="A0A8H8CJI1"/>
<dbReference type="PANTHER" id="PTHR10192">
    <property type="entry name" value="MOLYBDOPTERIN BIOSYNTHESIS PROTEIN"/>
    <property type="match status" value="1"/>
</dbReference>
<dbReference type="Pfam" id="PF00994">
    <property type="entry name" value="MoCF_biosynth"/>
    <property type="match status" value="2"/>
</dbReference>
<dbReference type="SUPFAM" id="SSF53218">
    <property type="entry name" value="Molybdenum cofactor biosynthesis proteins"/>
    <property type="match status" value="2"/>
</dbReference>
<dbReference type="GO" id="GO:0061599">
    <property type="term" value="F:molybdopterin molybdotransferase activity"/>
    <property type="evidence" value="ECO:0007669"/>
    <property type="project" value="TreeGrafter"/>
</dbReference>
<dbReference type="UniPathway" id="UPA00344"/>
<dbReference type="EMBL" id="JAFIQS010000005">
    <property type="protein sequence ID" value="KAG5168797.1"/>
    <property type="molecule type" value="Genomic_DNA"/>
</dbReference>
<comment type="caution">
    <text evidence="7">The sequence shown here is derived from an EMBL/GenBank/DDBJ whole genome shotgun (WGS) entry which is preliminary data.</text>
</comment>
<evidence type="ECO:0000256" key="3">
    <source>
        <dbReference type="ARBA" id="ARBA00008339"/>
    </source>
</evidence>
<dbReference type="GO" id="GO:0006777">
    <property type="term" value="P:Mo-molybdopterin cofactor biosynthetic process"/>
    <property type="evidence" value="ECO:0007669"/>
    <property type="project" value="UniProtKB-KW"/>
</dbReference>
<comment type="similarity">
    <text evidence="3">In the C-terminal section; belongs to the MoeA family.</text>
</comment>
<reference evidence="7" key="1">
    <citation type="submission" date="2021-02" db="EMBL/GenBank/DDBJ databases">
        <title>Psilocybe cubensis genome.</title>
        <authorList>
            <person name="Mckernan K.J."/>
            <person name="Crawford S."/>
            <person name="Trippe A."/>
            <person name="Kane L.T."/>
            <person name="Mclaughlin S."/>
        </authorList>
    </citation>
    <scope>NUCLEOTIDE SEQUENCE [LARGE SCALE GENOMIC DNA]</scope>
    <source>
        <strain evidence="7">MGC-MH-2018</strain>
    </source>
</reference>
<dbReference type="Pfam" id="PF03453">
    <property type="entry name" value="MoeA_N"/>
    <property type="match status" value="1"/>
</dbReference>
<name>A0A8H8CJI1_PSICU</name>
<dbReference type="SUPFAM" id="SSF63882">
    <property type="entry name" value="MoeA N-terminal region -like"/>
    <property type="match status" value="1"/>
</dbReference>
<dbReference type="OrthoDB" id="4349954at2759"/>
<evidence type="ECO:0000313" key="7">
    <source>
        <dbReference type="EMBL" id="KAG5168797.1"/>
    </source>
</evidence>
<gene>
    <name evidence="7" type="ORF">JR316_005349</name>
</gene>
<comment type="pathway">
    <text evidence="1">Cofactor biosynthesis; molybdopterin biosynthesis.</text>
</comment>
<evidence type="ECO:0000256" key="4">
    <source>
        <dbReference type="ARBA" id="ARBA00023150"/>
    </source>
</evidence>
<dbReference type="Gene3D" id="2.40.340.10">
    <property type="entry name" value="MoeA, C-terminal, domain IV"/>
    <property type="match status" value="1"/>
</dbReference>
<protein>
    <recommendedName>
        <fullName evidence="6">MoaB/Mog domain-containing protein</fullName>
    </recommendedName>
</protein>
<evidence type="ECO:0000259" key="6">
    <source>
        <dbReference type="SMART" id="SM00852"/>
    </source>
</evidence>
<dbReference type="Gene3D" id="3.90.105.10">
    <property type="entry name" value="Molybdopterin biosynthesis moea protein, domain 2"/>
    <property type="match status" value="1"/>
</dbReference>
<dbReference type="InterPro" id="IPR036135">
    <property type="entry name" value="MoeA_linker/N_sf"/>
</dbReference>
<sequence>MTGQTPPIRIAILTVSDTASVNPTFDASGPAIKHFLSQPPYATSCLVLEDFIQIVPDELAEIQNIIEPWCASNSVDWIITTGGTGFGRRDVTPEAISPLLTRPAPGLVHLLLASSLTHTPLGALSRPVAGTIANTLVTTLPGSVKAVKEGLAALLQDGVVLHAIDLVRGGTGREVHAKLAAAAAVDAGAGASASAGGEADADAGAGSGTREVLPRGNVLAANDQEQEQEQEHGHDHTTPTAGALDLYQDQEAATTTTIIIIMATTHHRPDLILRYRAIPLYLVLSARHRKSPFPMISLEAALAAIEKHVRVLDVVVRKVDHTLAGYILAEDVFAPHDVPLRPTTSVDGYAVSSTFPPGTYPVLTSYSSSSSHSHSTSNGTGNGGRSSSETRPYIYRINTGAPLPLPPTNQNHGTTYTYDSVIMVEDTELVSTHKPSPTSSAEEAEVRTLVQVRAGENVRVPGSDVRRGERVASRGQRVGGGGGEVGTLVGVGKREVKVYKKPVVALLSTGNELVDLHSSSSASSGSSSADADGNGNENWGGIYDTNRPSLRAVLEGFGYEVIDLGIVPDDITAHTETLRAALDRADLVLTTGGTSMGPTDLLKPVIERYLHGTVHFGRVAVKPGKPTTFASVPVEVAVVGDDEGDDEGEGAGDAEGEESASASASAGEGGGGEGVRGNKRTKTKTKTVYKPVFALPGNPASALVTFYVFVLPALRQMGGWPEKERQLPRVMVQIQDAMQLDPRVEFHRVTIKSNGSSTVLKAYSTGGQRSSRVASLAGANGFVVLPALDLPHGHGHGHGQGGFGSGFGLGELGDKDLSSGAGVQTRLEVGEYAQAILIGPVEMV</sequence>
<evidence type="ECO:0000256" key="5">
    <source>
        <dbReference type="SAM" id="MobiDB-lite"/>
    </source>
</evidence>
<dbReference type="InterPro" id="IPR001453">
    <property type="entry name" value="MoaB/Mog_dom"/>
</dbReference>
<dbReference type="Pfam" id="PF03454">
    <property type="entry name" value="MoeA_C"/>
    <property type="match status" value="1"/>
</dbReference>
<organism evidence="7">
    <name type="scientific">Psilocybe cubensis</name>
    <name type="common">Psychedelic mushroom</name>
    <name type="synonym">Stropharia cubensis</name>
    <dbReference type="NCBI Taxonomy" id="181762"/>
    <lineage>
        <taxon>Eukaryota</taxon>
        <taxon>Fungi</taxon>
        <taxon>Dikarya</taxon>
        <taxon>Basidiomycota</taxon>
        <taxon>Agaricomycotina</taxon>
        <taxon>Agaricomycetes</taxon>
        <taxon>Agaricomycetidae</taxon>
        <taxon>Agaricales</taxon>
        <taxon>Agaricineae</taxon>
        <taxon>Strophariaceae</taxon>
        <taxon>Psilocybe</taxon>
    </lineage>
</organism>
<dbReference type="InterPro" id="IPR005111">
    <property type="entry name" value="MoeA_C_domain_IV"/>
</dbReference>
<comment type="similarity">
    <text evidence="2">In the N-terminal section; belongs to the MoaB/Mog family.</text>
</comment>
<dbReference type="InterPro" id="IPR036688">
    <property type="entry name" value="MoeA_C_domain_IV_sf"/>
</dbReference>
<evidence type="ECO:0000256" key="1">
    <source>
        <dbReference type="ARBA" id="ARBA00005046"/>
    </source>
</evidence>
<dbReference type="InterPro" id="IPR036425">
    <property type="entry name" value="MoaB/Mog-like_dom_sf"/>
</dbReference>
<dbReference type="CDD" id="cd00887">
    <property type="entry name" value="MoeA"/>
    <property type="match status" value="1"/>
</dbReference>
<feature type="domain" description="MoaB/Mog" evidence="6">
    <location>
        <begin position="505"/>
        <end position="716"/>
    </location>
</feature>
<dbReference type="PROSITE" id="PS01079">
    <property type="entry name" value="MOCF_BIOSYNTHESIS_2"/>
    <property type="match status" value="1"/>
</dbReference>
<evidence type="ECO:0000256" key="2">
    <source>
        <dbReference type="ARBA" id="ARBA00007589"/>
    </source>
</evidence>
<dbReference type="NCBIfam" id="TIGR00177">
    <property type="entry name" value="molyb_syn"/>
    <property type="match status" value="1"/>
</dbReference>
<feature type="region of interest" description="Disordered" evidence="5">
    <location>
        <begin position="365"/>
        <end position="390"/>
    </location>
</feature>
<keyword evidence="4" id="KW-0501">Molybdenum cofactor biosynthesis</keyword>